<keyword evidence="2" id="KW-0732">Signal</keyword>
<dbReference type="PANTHER" id="PTHR11422">
    <property type="entry name" value="T-CELL SURFACE GLYCOPROTEIN CD4"/>
    <property type="match status" value="1"/>
</dbReference>
<dbReference type="PROSITE" id="PS50835">
    <property type="entry name" value="IG_LIKE"/>
    <property type="match status" value="3"/>
</dbReference>
<dbReference type="AlphaFoldDB" id="A0A3Q1CUV4"/>
<reference evidence="4" key="3">
    <citation type="submission" date="2025-09" db="UniProtKB">
        <authorList>
            <consortium name="Ensembl"/>
        </authorList>
    </citation>
    <scope>IDENTIFICATION</scope>
</reference>
<dbReference type="InterPro" id="IPR003598">
    <property type="entry name" value="Ig_sub2"/>
</dbReference>
<feature type="transmembrane region" description="Helical" evidence="1">
    <location>
        <begin position="426"/>
        <end position="450"/>
    </location>
</feature>
<dbReference type="InterPro" id="IPR013783">
    <property type="entry name" value="Ig-like_fold"/>
</dbReference>
<keyword evidence="1" id="KW-0472">Membrane</keyword>
<dbReference type="Ensembl" id="ENSAOCT00000007082.2">
    <property type="protein sequence ID" value="ENSAOCP00000022796.2"/>
    <property type="gene ID" value="ENSAOCG00000008442.2"/>
</dbReference>
<protein>
    <recommendedName>
        <fullName evidence="3">Ig-like domain-containing protein</fullName>
    </recommendedName>
</protein>
<dbReference type="Proteomes" id="UP001501940">
    <property type="component" value="Chromosome 9"/>
</dbReference>
<feature type="domain" description="Ig-like" evidence="3">
    <location>
        <begin position="111"/>
        <end position="197"/>
    </location>
</feature>
<proteinExistence type="predicted"/>
<dbReference type="PANTHER" id="PTHR11422:SF0">
    <property type="entry name" value="T-CELL SURFACE GLYCOPROTEIN CD4"/>
    <property type="match status" value="1"/>
</dbReference>
<dbReference type="InterPro" id="IPR036179">
    <property type="entry name" value="Ig-like_dom_sf"/>
</dbReference>
<keyword evidence="1" id="KW-1133">Transmembrane helix</keyword>
<dbReference type="InterPro" id="IPR003599">
    <property type="entry name" value="Ig_sub"/>
</dbReference>
<dbReference type="InterPro" id="IPR007110">
    <property type="entry name" value="Ig-like_dom"/>
</dbReference>
<organism evidence="4 5">
    <name type="scientific">Amphiprion ocellaris</name>
    <name type="common">Clown anemonefish</name>
    <dbReference type="NCBI Taxonomy" id="80972"/>
    <lineage>
        <taxon>Eukaryota</taxon>
        <taxon>Metazoa</taxon>
        <taxon>Chordata</taxon>
        <taxon>Craniata</taxon>
        <taxon>Vertebrata</taxon>
        <taxon>Euteleostomi</taxon>
        <taxon>Actinopterygii</taxon>
        <taxon>Neopterygii</taxon>
        <taxon>Teleostei</taxon>
        <taxon>Neoteleostei</taxon>
        <taxon>Acanthomorphata</taxon>
        <taxon>Ovalentaria</taxon>
        <taxon>Pomacentridae</taxon>
        <taxon>Amphiprion</taxon>
    </lineage>
</organism>
<feature type="domain" description="Ig-like" evidence="3">
    <location>
        <begin position="213"/>
        <end position="331"/>
    </location>
</feature>
<evidence type="ECO:0000256" key="1">
    <source>
        <dbReference type="SAM" id="Phobius"/>
    </source>
</evidence>
<evidence type="ECO:0000256" key="2">
    <source>
        <dbReference type="SAM" id="SignalP"/>
    </source>
</evidence>
<reference evidence="4" key="2">
    <citation type="submission" date="2025-08" db="UniProtKB">
        <authorList>
            <consortium name="Ensembl"/>
        </authorList>
    </citation>
    <scope>IDENTIFICATION</scope>
</reference>
<feature type="domain" description="Ig-like" evidence="3">
    <location>
        <begin position="333"/>
        <end position="417"/>
    </location>
</feature>
<reference evidence="4 5" key="1">
    <citation type="submission" date="2022-01" db="EMBL/GenBank/DDBJ databases">
        <title>A chromosome-scale genome assembly of the false clownfish, Amphiprion ocellaris.</title>
        <authorList>
            <person name="Ryu T."/>
        </authorList>
    </citation>
    <scope>NUCLEOTIDE SEQUENCE [LARGE SCALE GENOMIC DNA]</scope>
</reference>
<dbReference type="STRING" id="80972.ENSAOCP00000022796"/>
<dbReference type="SMART" id="SM00408">
    <property type="entry name" value="IGc2"/>
    <property type="match status" value="3"/>
</dbReference>
<evidence type="ECO:0000313" key="5">
    <source>
        <dbReference type="Proteomes" id="UP001501940"/>
    </source>
</evidence>
<dbReference type="GeneTree" id="ENSGT00390000001745"/>
<accession>A0A3Q1CUV4</accession>
<keyword evidence="1" id="KW-0812">Transmembrane</keyword>
<dbReference type="Gene3D" id="2.60.40.10">
    <property type="entry name" value="Immunoglobulins"/>
    <property type="match status" value="4"/>
</dbReference>
<feature type="chain" id="PRO_5043646800" description="Ig-like domain-containing protein" evidence="2">
    <location>
        <begin position="21"/>
        <end position="478"/>
    </location>
</feature>
<evidence type="ECO:0000259" key="3">
    <source>
        <dbReference type="PROSITE" id="PS50835"/>
    </source>
</evidence>
<dbReference type="SMART" id="SM00409">
    <property type="entry name" value="IG"/>
    <property type="match status" value="4"/>
</dbReference>
<evidence type="ECO:0000313" key="4">
    <source>
        <dbReference type="Ensembl" id="ENSAOCP00000022796.2"/>
    </source>
</evidence>
<sequence>MTNLIQFALMVIAVLKSTMGADEVIVYTQVGETVTLKTQREIPPKPYVTWHFETLSGTTLAWINPFGGRSTFKERPWNNSLSLNGYALTISNVQEQHFGTFVCQVSDSNVPKYHITFILIKLQVSVNPTSLLLPEEPLSLACSVGTQRKPDIHWLNPQGQKMKSDKGALTKIVTSQDNGQWTCVVTHDRKEHKAKVSVKVLGKVLYMCIYLSPVPSPQYTSASSSLRIPCSFPSHVTWEEIKKKGIRKIQWNFSPTPSSSLISKDGEMLFSLSPENPLTWQTEQEKGLKPVQDVTKGDLSLARNRGKEEDRGNYTCSMKFNNGVTLRRTVNVEVLQIISSRGTKLTPGQRVNLSCTTGNPLQTDVQLKWFPPEKSSVSIPDDHPAHLTIPEVGTGDGGKWKCELRRSDVLLASAVVTLTIEPKMTVWMLVIICSSAVIMLLLLIVAFILCRHRKRKTRHIRHRLCQCKNPKPKGFYRT</sequence>
<name>A0A3Q1CUV4_AMPOC</name>
<feature type="signal peptide" evidence="2">
    <location>
        <begin position="1"/>
        <end position="20"/>
    </location>
</feature>
<dbReference type="SUPFAM" id="SSF48726">
    <property type="entry name" value="Immunoglobulin"/>
    <property type="match status" value="4"/>
</dbReference>
<keyword evidence="5" id="KW-1185">Reference proteome</keyword>
<dbReference type="OMA" id="KTCQCSH"/>